<evidence type="ECO:0000313" key="8">
    <source>
        <dbReference type="Proteomes" id="UP000295560"/>
    </source>
</evidence>
<dbReference type="GO" id="GO:0012505">
    <property type="term" value="C:endomembrane system"/>
    <property type="evidence" value="ECO:0007669"/>
    <property type="project" value="UniProtKB-SubCell"/>
</dbReference>
<evidence type="ECO:0000256" key="4">
    <source>
        <dbReference type="ARBA" id="ARBA00023136"/>
    </source>
</evidence>
<dbReference type="Pfam" id="PF06803">
    <property type="entry name" value="DUF1232"/>
    <property type="match status" value="1"/>
</dbReference>
<protein>
    <submittedName>
        <fullName evidence="7">Uncharacterized protein DUF1232</fullName>
    </submittedName>
</protein>
<evidence type="ECO:0000256" key="1">
    <source>
        <dbReference type="ARBA" id="ARBA00004127"/>
    </source>
</evidence>
<dbReference type="InterPro" id="IPR010652">
    <property type="entry name" value="DUF1232"/>
</dbReference>
<dbReference type="AlphaFoldDB" id="A0A4V2PHQ4"/>
<dbReference type="Proteomes" id="UP000295560">
    <property type="component" value="Unassembled WGS sequence"/>
</dbReference>
<feature type="domain" description="DUF1232" evidence="6">
    <location>
        <begin position="55"/>
        <end position="91"/>
    </location>
</feature>
<feature type="transmembrane region" description="Helical" evidence="5">
    <location>
        <begin position="79"/>
        <end position="98"/>
    </location>
</feature>
<feature type="transmembrane region" description="Helical" evidence="5">
    <location>
        <begin position="55"/>
        <end position="73"/>
    </location>
</feature>
<name>A0A4V2PHQ4_PSEEN</name>
<keyword evidence="2 5" id="KW-0812">Transmembrane</keyword>
<sequence length="117" mass="13064">MTTSRRLSAFRTLRRAFSTRGRPGEPSNGERLRAMPDMLSDTMSGTYREMGRSRLLLWAIALVYLVSPVDVIPEMFLSVLGLGDDAVVAMWLGGSLLVEADRYIGWRRSRPTVVEGS</sequence>
<dbReference type="EMBL" id="SMFZ01000002">
    <property type="protein sequence ID" value="TCK21636.1"/>
    <property type="molecule type" value="Genomic_DNA"/>
</dbReference>
<evidence type="ECO:0000256" key="5">
    <source>
        <dbReference type="SAM" id="Phobius"/>
    </source>
</evidence>
<evidence type="ECO:0000256" key="3">
    <source>
        <dbReference type="ARBA" id="ARBA00022989"/>
    </source>
</evidence>
<evidence type="ECO:0000313" key="7">
    <source>
        <dbReference type="EMBL" id="TCK21636.1"/>
    </source>
</evidence>
<keyword evidence="8" id="KW-1185">Reference proteome</keyword>
<evidence type="ECO:0000256" key="2">
    <source>
        <dbReference type="ARBA" id="ARBA00022692"/>
    </source>
</evidence>
<proteinExistence type="predicted"/>
<keyword evidence="3 5" id="KW-1133">Transmembrane helix</keyword>
<gene>
    <name evidence="7" type="ORF">EV378_5625</name>
</gene>
<accession>A0A4V2PHQ4</accession>
<comment type="subcellular location">
    <subcellularLocation>
        <location evidence="1">Endomembrane system</location>
        <topology evidence="1">Multi-pass membrane protein</topology>
    </subcellularLocation>
</comment>
<keyword evidence="4 5" id="KW-0472">Membrane</keyword>
<comment type="caution">
    <text evidence="7">The sequence shown here is derived from an EMBL/GenBank/DDBJ whole genome shotgun (WGS) entry which is preliminary data.</text>
</comment>
<reference evidence="7 8" key="1">
    <citation type="submission" date="2019-03" db="EMBL/GenBank/DDBJ databases">
        <title>Sequencing the genomes of 1000 actinobacteria strains.</title>
        <authorList>
            <person name="Klenk H.-P."/>
        </authorList>
    </citation>
    <scope>NUCLEOTIDE SEQUENCE [LARGE SCALE GENOMIC DNA]</scope>
    <source>
        <strain evidence="7 8">DSM 44969</strain>
    </source>
</reference>
<organism evidence="7 8">
    <name type="scientific">Pseudonocardia endophytica</name>
    <dbReference type="NCBI Taxonomy" id="401976"/>
    <lineage>
        <taxon>Bacteria</taxon>
        <taxon>Bacillati</taxon>
        <taxon>Actinomycetota</taxon>
        <taxon>Actinomycetes</taxon>
        <taxon>Pseudonocardiales</taxon>
        <taxon>Pseudonocardiaceae</taxon>
        <taxon>Pseudonocardia</taxon>
    </lineage>
</organism>
<evidence type="ECO:0000259" key="6">
    <source>
        <dbReference type="Pfam" id="PF06803"/>
    </source>
</evidence>